<evidence type="ECO:0000313" key="8">
    <source>
        <dbReference type="Proteomes" id="UP000294489"/>
    </source>
</evidence>
<dbReference type="AlphaFoldDB" id="A0A4R8FW68"/>
<name>A0A4R8FW68_9GAMM</name>
<proteinExistence type="inferred from homology"/>
<organism evidence="7 8">
    <name type="scientific">Modicisalibacter xianhensis</name>
    <dbReference type="NCBI Taxonomy" id="442341"/>
    <lineage>
        <taxon>Bacteria</taxon>
        <taxon>Pseudomonadati</taxon>
        <taxon>Pseudomonadota</taxon>
        <taxon>Gammaproteobacteria</taxon>
        <taxon>Oceanospirillales</taxon>
        <taxon>Halomonadaceae</taxon>
        <taxon>Modicisalibacter</taxon>
    </lineage>
</organism>
<dbReference type="Gene3D" id="6.20.330.10">
    <property type="match status" value="1"/>
</dbReference>
<dbReference type="InterPro" id="IPR047272">
    <property type="entry name" value="S49_SppA_C"/>
</dbReference>
<dbReference type="SUPFAM" id="SSF52096">
    <property type="entry name" value="ClpP/crotonase"/>
    <property type="match status" value="1"/>
</dbReference>
<dbReference type="Proteomes" id="UP000294489">
    <property type="component" value="Unassembled WGS sequence"/>
</dbReference>
<dbReference type="PANTHER" id="PTHR42987">
    <property type="entry name" value="PEPTIDASE S49"/>
    <property type="match status" value="1"/>
</dbReference>
<evidence type="ECO:0000256" key="5">
    <source>
        <dbReference type="SAM" id="Phobius"/>
    </source>
</evidence>
<reference evidence="7 8" key="1">
    <citation type="submission" date="2019-03" db="EMBL/GenBank/DDBJ databases">
        <title>Freshwater and sediment microbial communities from various areas in North America, analyzing microbe dynamics in response to fracking.</title>
        <authorList>
            <person name="Lamendella R."/>
        </authorList>
    </citation>
    <scope>NUCLEOTIDE SEQUENCE [LARGE SCALE GENOMIC DNA]</scope>
    <source>
        <strain evidence="7 8">6_TX</strain>
    </source>
</reference>
<dbReference type="OrthoDB" id="9764363at2"/>
<gene>
    <name evidence="7" type="ORF">DFO67_11586</name>
</gene>
<dbReference type="InterPro" id="IPR029045">
    <property type="entry name" value="ClpP/crotonase-like_dom_sf"/>
</dbReference>
<dbReference type="GO" id="GO:0008236">
    <property type="term" value="F:serine-type peptidase activity"/>
    <property type="evidence" value="ECO:0007669"/>
    <property type="project" value="UniProtKB-KW"/>
</dbReference>
<dbReference type="GO" id="GO:0006508">
    <property type="term" value="P:proteolysis"/>
    <property type="evidence" value="ECO:0007669"/>
    <property type="project" value="UniProtKB-KW"/>
</dbReference>
<dbReference type="InterPro" id="IPR002142">
    <property type="entry name" value="Peptidase_S49"/>
</dbReference>
<evidence type="ECO:0000313" key="7">
    <source>
        <dbReference type="EMBL" id="TDX26821.1"/>
    </source>
</evidence>
<keyword evidence="4" id="KW-0720">Serine protease</keyword>
<feature type="transmembrane region" description="Helical" evidence="5">
    <location>
        <begin position="46"/>
        <end position="67"/>
    </location>
</feature>
<keyword evidence="2 7" id="KW-0645">Protease</keyword>
<sequence>MASPGTDEKSPQGTHDEQLRLLQWETFDKWMDNVATERRRSRRWKIFFRCVFFVFLFASLANTIYFWHFSLAEDDEPPVHHLGVVDVEGVIDTEQPANATRINEGLRRAMENELTDAVILRINSPGGSPVQSQRIYNEIRYLREQNPDKPILAWIEDVGASGAYYVASAASKIYAAPASLVGSIGVIHSGFGFQNVLDELNVERRLFTAGQNKAFLDPFVDVKPEQREFWQSVLNTTHAQFIQDVKQGRGDRLVETEELFSGLVWNGEQAKGLGLVDSIATLEELSRELMGDITLRNYTPRLPLFERLGKGLGPVVQQLFGGYETSSPVQFRWQ</sequence>
<keyword evidence="5" id="KW-1133">Transmembrane helix</keyword>
<evidence type="ECO:0000256" key="3">
    <source>
        <dbReference type="ARBA" id="ARBA00022801"/>
    </source>
</evidence>
<evidence type="ECO:0000256" key="1">
    <source>
        <dbReference type="ARBA" id="ARBA00008683"/>
    </source>
</evidence>
<keyword evidence="3" id="KW-0378">Hydrolase</keyword>
<dbReference type="EMBL" id="SOEC01000015">
    <property type="protein sequence ID" value="TDX26821.1"/>
    <property type="molecule type" value="Genomic_DNA"/>
</dbReference>
<dbReference type="PANTHER" id="PTHR42987:SF8">
    <property type="entry name" value="PROTEINASE"/>
    <property type="match status" value="1"/>
</dbReference>
<evidence type="ECO:0000256" key="2">
    <source>
        <dbReference type="ARBA" id="ARBA00022670"/>
    </source>
</evidence>
<evidence type="ECO:0000256" key="4">
    <source>
        <dbReference type="ARBA" id="ARBA00022825"/>
    </source>
</evidence>
<dbReference type="RefSeq" id="WP_134019399.1">
    <property type="nucleotide sequence ID" value="NZ_SOEC01000015.1"/>
</dbReference>
<dbReference type="CDD" id="cd07023">
    <property type="entry name" value="S49_Sppa_N_C"/>
    <property type="match status" value="1"/>
</dbReference>
<accession>A0A4R8FW68</accession>
<dbReference type="Gene3D" id="3.90.226.10">
    <property type="entry name" value="2-enoyl-CoA Hydratase, Chain A, domain 1"/>
    <property type="match status" value="1"/>
</dbReference>
<comment type="caution">
    <text evidence="7">The sequence shown here is derived from an EMBL/GenBank/DDBJ whole genome shotgun (WGS) entry which is preliminary data.</text>
</comment>
<feature type="domain" description="Peptidase S49" evidence="6">
    <location>
        <begin position="146"/>
        <end position="291"/>
    </location>
</feature>
<dbReference type="NCBIfam" id="TIGR00706">
    <property type="entry name" value="SppA_dom"/>
    <property type="match status" value="1"/>
</dbReference>
<protein>
    <submittedName>
        <fullName evidence="7">Protease-4</fullName>
    </submittedName>
</protein>
<keyword evidence="5" id="KW-0812">Transmembrane</keyword>
<comment type="similarity">
    <text evidence="1">Belongs to the peptidase S49 family.</text>
</comment>
<dbReference type="Pfam" id="PF01343">
    <property type="entry name" value="Peptidase_S49"/>
    <property type="match status" value="1"/>
</dbReference>
<keyword evidence="5" id="KW-0472">Membrane</keyword>
<evidence type="ECO:0000259" key="6">
    <source>
        <dbReference type="Pfam" id="PF01343"/>
    </source>
</evidence>
<dbReference type="InterPro" id="IPR004635">
    <property type="entry name" value="Pept_S49_SppA"/>
</dbReference>